<accession>A0ACB7UQ44</accession>
<sequence>MLFSEEEMKVVEKLLLMTLRYKVVIVSMFMWVLPPLVPLRFMCALIKFIFYAFNPVASFVWTLILALEEHHYVRTYQCETCLIHSLPSTINNFFSSCLLDKAGVNLIKEHPSHSSEKCL</sequence>
<dbReference type="EMBL" id="CM037024">
    <property type="protein sequence ID" value="KAH7662756.1"/>
    <property type="molecule type" value="Genomic_DNA"/>
</dbReference>
<reference evidence="2" key="1">
    <citation type="journal article" date="2022" name="Nat. Commun.">
        <title>Chromosome evolution and the genetic basis of agronomically important traits in greater yam.</title>
        <authorList>
            <person name="Bredeson J.V."/>
            <person name="Lyons J.B."/>
            <person name="Oniyinde I.O."/>
            <person name="Okereke N.R."/>
            <person name="Kolade O."/>
            <person name="Nnabue I."/>
            <person name="Nwadili C.O."/>
            <person name="Hribova E."/>
            <person name="Parker M."/>
            <person name="Nwogha J."/>
            <person name="Shu S."/>
            <person name="Carlson J."/>
            <person name="Kariba R."/>
            <person name="Muthemba S."/>
            <person name="Knop K."/>
            <person name="Barton G.J."/>
            <person name="Sherwood A.V."/>
            <person name="Lopez-Montes A."/>
            <person name="Asiedu R."/>
            <person name="Jamnadass R."/>
            <person name="Muchugi A."/>
            <person name="Goodstein D."/>
            <person name="Egesi C.N."/>
            <person name="Featherston J."/>
            <person name="Asfaw A."/>
            <person name="Simpson G.G."/>
            <person name="Dolezel J."/>
            <person name="Hendre P.S."/>
            <person name="Van Deynze A."/>
            <person name="Kumar P.L."/>
            <person name="Obidiegwu J.E."/>
            <person name="Bhattacharjee R."/>
            <person name="Rokhsar D.S."/>
        </authorList>
    </citation>
    <scope>NUCLEOTIDE SEQUENCE [LARGE SCALE GENOMIC DNA]</scope>
    <source>
        <strain evidence="2">cv. TDa95/00328</strain>
    </source>
</reference>
<evidence type="ECO:0000313" key="1">
    <source>
        <dbReference type="EMBL" id="KAH7662756.1"/>
    </source>
</evidence>
<protein>
    <submittedName>
        <fullName evidence="1">Uncharacterized protein</fullName>
    </submittedName>
</protein>
<name>A0ACB7UQ44_DIOAL</name>
<gene>
    <name evidence="1" type="ORF">IHE45_14G009200</name>
</gene>
<keyword evidence="2" id="KW-1185">Reference proteome</keyword>
<comment type="caution">
    <text evidence="1">The sequence shown here is derived from an EMBL/GenBank/DDBJ whole genome shotgun (WGS) entry which is preliminary data.</text>
</comment>
<evidence type="ECO:0000313" key="2">
    <source>
        <dbReference type="Proteomes" id="UP000827976"/>
    </source>
</evidence>
<proteinExistence type="predicted"/>
<organism evidence="1 2">
    <name type="scientific">Dioscorea alata</name>
    <name type="common">Purple yam</name>
    <dbReference type="NCBI Taxonomy" id="55571"/>
    <lineage>
        <taxon>Eukaryota</taxon>
        <taxon>Viridiplantae</taxon>
        <taxon>Streptophyta</taxon>
        <taxon>Embryophyta</taxon>
        <taxon>Tracheophyta</taxon>
        <taxon>Spermatophyta</taxon>
        <taxon>Magnoliopsida</taxon>
        <taxon>Liliopsida</taxon>
        <taxon>Dioscoreales</taxon>
        <taxon>Dioscoreaceae</taxon>
        <taxon>Dioscorea</taxon>
    </lineage>
</organism>
<dbReference type="Proteomes" id="UP000827976">
    <property type="component" value="Chromosome 14"/>
</dbReference>